<evidence type="ECO:0000313" key="2">
    <source>
        <dbReference type="EMBL" id="KAK7079017.1"/>
    </source>
</evidence>
<keyword evidence="3" id="KW-1185">Reference proteome</keyword>
<evidence type="ECO:0000256" key="1">
    <source>
        <dbReference type="SAM" id="Coils"/>
    </source>
</evidence>
<proteinExistence type="predicted"/>
<reference evidence="2 3" key="1">
    <citation type="submission" date="2023-11" db="EMBL/GenBank/DDBJ databases">
        <title>Halocaridina rubra genome assembly.</title>
        <authorList>
            <person name="Smith C."/>
        </authorList>
    </citation>
    <scope>NUCLEOTIDE SEQUENCE [LARGE SCALE GENOMIC DNA]</scope>
    <source>
        <strain evidence="2">EP-1</strain>
        <tissue evidence="2">Whole</tissue>
    </source>
</reference>
<protein>
    <submittedName>
        <fullName evidence="2">Uncharacterized protein</fullName>
    </submittedName>
</protein>
<evidence type="ECO:0000313" key="3">
    <source>
        <dbReference type="Proteomes" id="UP001381693"/>
    </source>
</evidence>
<sequence length="79" mass="9803">MYILRSKMVEGRFTHLQRLQELRNIQEQISRKRAQLNKEKDTQDKRMEEKRLELQKKQSGYVFFYRHFCHQCFHTKISG</sequence>
<gene>
    <name evidence="2" type="ORF">SK128_002775</name>
</gene>
<feature type="coiled-coil region" evidence="1">
    <location>
        <begin position="19"/>
        <end position="53"/>
    </location>
</feature>
<name>A0AAN8X770_HALRR</name>
<keyword evidence="1" id="KW-0175">Coiled coil</keyword>
<accession>A0AAN8X770</accession>
<dbReference type="Proteomes" id="UP001381693">
    <property type="component" value="Unassembled WGS sequence"/>
</dbReference>
<comment type="caution">
    <text evidence="2">The sequence shown here is derived from an EMBL/GenBank/DDBJ whole genome shotgun (WGS) entry which is preliminary data.</text>
</comment>
<dbReference type="EMBL" id="JAXCGZ010007598">
    <property type="protein sequence ID" value="KAK7079017.1"/>
    <property type="molecule type" value="Genomic_DNA"/>
</dbReference>
<dbReference type="AlphaFoldDB" id="A0AAN8X770"/>
<organism evidence="2 3">
    <name type="scientific">Halocaridina rubra</name>
    <name type="common">Hawaiian red shrimp</name>
    <dbReference type="NCBI Taxonomy" id="373956"/>
    <lineage>
        <taxon>Eukaryota</taxon>
        <taxon>Metazoa</taxon>
        <taxon>Ecdysozoa</taxon>
        <taxon>Arthropoda</taxon>
        <taxon>Crustacea</taxon>
        <taxon>Multicrustacea</taxon>
        <taxon>Malacostraca</taxon>
        <taxon>Eumalacostraca</taxon>
        <taxon>Eucarida</taxon>
        <taxon>Decapoda</taxon>
        <taxon>Pleocyemata</taxon>
        <taxon>Caridea</taxon>
        <taxon>Atyoidea</taxon>
        <taxon>Atyidae</taxon>
        <taxon>Halocaridina</taxon>
    </lineage>
</organism>